<reference evidence="6 7" key="1">
    <citation type="submission" date="2018-12" db="EMBL/GenBank/DDBJ databases">
        <authorList>
            <person name="Chong R.A."/>
        </authorList>
    </citation>
    <scope>NUCLEOTIDE SEQUENCE [LARGE SCALE GENOMIC DNA]</scope>
    <source>
        <strain evidence="6 7">Aar</strain>
    </source>
</reference>
<evidence type="ECO:0000313" key="7">
    <source>
        <dbReference type="Proteomes" id="UP000298654"/>
    </source>
</evidence>
<dbReference type="PANTHER" id="PTHR36917:SF1">
    <property type="entry name" value="INNER MEMBRANE-SPANNING PROTEIN YCIB"/>
    <property type="match status" value="1"/>
</dbReference>
<protein>
    <recommendedName>
        <fullName evidence="5">Inner membrane-spanning protein YciB</fullName>
    </recommendedName>
</protein>
<dbReference type="InterPro" id="IPR006008">
    <property type="entry name" value="YciB"/>
</dbReference>
<keyword evidence="5" id="KW-0997">Cell inner membrane</keyword>
<dbReference type="Proteomes" id="UP000298654">
    <property type="component" value="Chromosome"/>
</dbReference>
<dbReference type="GO" id="GO:0005886">
    <property type="term" value="C:plasma membrane"/>
    <property type="evidence" value="ECO:0007669"/>
    <property type="project" value="UniProtKB-SubCell"/>
</dbReference>
<dbReference type="Pfam" id="PF04279">
    <property type="entry name" value="IspA"/>
    <property type="match status" value="1"/>
</dbReference>
<name>A0A4D6XPT4_9GAMM</name>
<reference evidence="6 7" key="2">
    <citation type="submission" date="2019-05" db="EMBL/GenBank/DDBJ databases">
        <title>Genome evolution of the obligate endosymbiont Buchnera aphidicola.</title>
        <authorList>
            <person name="Moran N.A."/>
        </authorList>
    </citation>
    <scope>NUCLEOTIDE SEQUENCE [LARGE SCALE GENOMIC DNA]</scope>
    <source>
        <strain evidence="6 7">Aar</strain>
    </source>
</reference>
<organism evidence="6 7">
    <name type="scientific">Buchnera aphidicola</name>
    <name type="common">Artemisaphis artemisicola</name>
    <dbReference type="NCBI Taxonomy" id="1241836"/>
    <lineage>
        <taxon>Bacteria</taxon>
        <taxon>Pseudomonadati</taxon>
        <taxon>Pseudomonadota</taxon>
        <taxon>Gammaproteobacteria</taxon>
        <taxon>Enterobacterales</taxon>
        <taxon>Erwiniaceae</taxon>
        <taxon>Buchnera</taxon>
    </lineage>
</organism>
<comment type="similarity">
    <text evidence="5">Belongs to the YciB family.</text>
</comment>
<feature type="transmembrane region" description="Helical" evidence="5">
    <location>
        <begin position="147"/>
        <end position="169"/>
    </location>
</feature>
<comment type="function">
    <text evidence="5">Plays a role in cell envelope biogenesis, maintenance of cell envelope integrity and membrane homeostasis.</text>
</comment>
<dbReference type="RefSeq" id="WP_158364374.1">
    <property type="nucleotide sequence ID" value="NZ_CP034900.1"/>
</dbReference>
<evidence type="ECO:0000256" key="1">
    <source>
        <dbReference type="ARBA" id="ARBA00022475"/>
    </source>
</evidence>
<comment type="subcellular location">
    <subcellularLocation>
        <location evidence="5">Cell inner membrane</location>
        <topology evidence="5">Multi-pass membrane protein</topology>
    </subcellularLocation>
</comment>
<keyword evidence="4 5" id="KW-0472">Membrane</keyword>
<accession>A0A4D6XPT4</accession>
<keyword evidence="3 5" id="KW-1133">Transmembrane helix</keyword>
<keyword evidence="1 5" id="KW-1003">Cell membrane</keyword>
<feature type="transmembrane region" description="Helical" evidence="5">
    <location>
        <begin position="121"/>
        <end position="141"/>
    </location>
</feature>
<proteinExistence type="inferred from homology"/>
<evidence type="ECO:0000313" key="6">
    <source>
        <dbReference type="EMBL" id="QCI15951.1"/>
    </source>
</evidence>
<dbReference type="NCBIfam" id="TIGR00997">
    <property type="entry name" value="ispZ"/>
    <property type="match status" value="1"/>
</dbReference>
<dbReference type="PANTHER" id="PTHR36917">
    <property type="entry name" value="INTRACELLULAR SEPTATION PROTEIN A-RELATED"/>
    <property type="match status" value="1"/>
</dbReference>
<dbReference type="AlphaFoldDB" id="A0A4D6XPT4"/>
<dbReference type="NCBIfam" id="NF001324">
    <property type="entry name" value="PRK00259.1-2"/>
    <property type="match status" value="1"/>
</dbReference>
<keyword evidence="2 5" id="KW-0812">Transmembrane</keyword>
<sequence>MKHILNILPMFIFFIFYKFYDIFIASGSLIISSGLLCILYWILYHEIDKINLFSFFIITFFGSLTIFFHNSQFIKWKITIVYIIFSIILLISQFLTKKTIMQRLLEKDITISNVYWRKINFFWSLFFLFCSILNVYIAFYFSEETWVAFKVFGFTFLTFFVILITGIYINCKISKEK</sequence>
<feature type="transmembrane region" description="Helical" evidence="5">
    <location>
        <begin position="74"/>
        <end position="95"/>
    </location>
</feature>
<feature type="transmembrane region" description="Helical" evidence="5">
    <location>
        <begin position="20"/>
        <end position="43"/>
    </location>
</feature>
<evidence type="ECO:0000256" key="4">
    <source>
        <dbReference type="ARBA" id="ARBA00023136"/>
    </source>
</evidence>
<feature type="transmembrane region" description="Helical" evidence="5">
    <location>
        <begin position="50"/>
        <end position="68"/>
    </location>
</feature>
<gene>
    <name evidence="5" type="primary">yciB</name>
    <name evidence="6" type="ORF">D9V59_01375</name>
</gene>
<evidence type="ECO:0000256" key="2">
    <source>
        <dbReference type="ARBA" id="ARBA00022692"/>
    </source>
</evidence>
<dbReference type="EMBL" id="CP034900">
    <property type="protein sequence ID" value="QCI15951.1"/>
    <property type="molecule type" value="Genomic_DNA"/>
</dbReference>
<dbReference type="OrthoDB" id="9788219at2"/>
<evidence type="ECO:0000256" key="5">
    <source>
        <dbReference type="HAMAP-Rule" id="MF_00189"/>
    </source>
</evidence>
<dbReference type="HAMAP" id="MF_00189">
    <property type="entry name" value="YciB"/>
    <property type="match status" value="1"/>
</dbReference>
<evidence type="ECO:0000256" key="3">
    <source>
        <dbReference type="ARBA" id="ARBA00022989"/>
    </source>
</evidence>